<keyword evidence="2" id="KW-0812">Transmembrane</keyword>
<feature type="region of interest" description="Disordered" evidence="1">
    <location>
        <begin position="311"/>
        <end position="335"/>
    </location>
</feature>
<keyword evidence="4" id="KW-1185">Reference proteome</keyword>
<evidence type="ECO:0000256" key="1">
    <source>
        <dbReference type="SAM" id="MobiDB-lite"/>
    </source>
</evidence>
<protein>
    <submittedName>
        <fullName evidence="3">Uncharacterized protein</fullName>
    </submittedName>
</protein>
<organism evidence="3 4">
    <name type="scientific">Filobasidium floriforme</name>
    <dbReference type="NCBI Taxonomy" id="5210"/>
    <lineage>
        <taxon>Eukaryota</taxon>
        <taxon>Fungi</taxon>
        <taxon>Dikarya</taxon>
        <taxon>Basidiomycota</taxon>
        <taxon>Agaricomycotina</taxon>
        <taxon>Tremellomycetes</taxon>
        <taxon>Filobasidiales</taxon>
        <taxon>Filobasidiaceae</taxon>
        <taxon>Filobasidium</taxon>
    </lineage>
</organism>
<dbReference type="EMBL" id="JABELV010000027">
    <property type="protein sequence ID" value="KAG7562707.1"/>
    <property type="molecule type" value="Genomic_DNA"/>
</dbReference>
<dbReference type="Proteomes" id="UP000812966">
    <property type="component" value="Unassembled WGS sequence"/>
</dbReference>
<comment type="caution">
    <text evidence="3">The sequence shown here is derived from an EMBL/GenBank/DDBJ whole genome shotgun (WGS) entry which is preliminary data.</text>
</comment>
<gene>
    <name evidence="3" type="ORF">FFLO_01867</name>
</gene>
<keyword evidence="2" id="KW-1133">Transmembrane helix</keyword>
<feature type="compositionally biased region" description="Basic and acidic residues" evidence="1">
    <location>
        <begin position="491"/>
        <end position="501"/>
    </location>
</feature>
<feature type="region of interest" description="Disordered" evidence="1">
    <location>
        <begin position="376"/>
        <end position="448"/>
    </location>
</feature>
<name>A0A8K0JPY3_9TREE</name>
<keyword evidence="2" id="KW-0472">Membrane</keyword>
<feature type="transmembrane region" description="Helical" evidence="2">
    <location>
        <begin position="144"/>
        <end position="165"/>
    </location>
</feature>
<reference evidence="3" key="1">
    <citation type="submission" date="2020-04" db="EMBL/GenBank/DDBJ databases">
        <title>Analysis of mating type loci in Filobasidium floriforme.</title>
        <authorList>
            <person name="Nowrousian M."/>
        </authorList>
    </citation>
    <scope>NUCLEOTIDE SEQUENCE</scope>
    <source>
        <strain evidence="3">CBS 6242</strain>
    </source>
</reference>
<sequence length="512" mass="57153">MSTATPANMLITSLFAISLPLYTAYHSYKFDGMRCLVPSRKNGVRTGMVWLIMLCDFCFLVWGVTFAWLKLPEPWGFVPTPITLWPKSEDSFVKACNVCIVVAFVLYATESQEETLYWIFLLRSMKKSRSTRTQRLARWLNSRVFWIWLALSIVSATAHITIPFAPGSNNNEAARRIFLFEGASATMNVVLSIILGYYLPGFIKQVADHGGSSDVLSKLTFFQEMNKLRLVLRFFFAAGLITIGVDVSTKEFRVTRNRFANDFVFITLVMTFWLSNVISLMLYLPVSWHKADGATNGMMIRRRATGADLGPHARRRSFQVGSGGGGKEDHKAHDDLDGDASQLMTQHSMEHRTLVTLLRERGTILDHERVPEDALFYDNPVRDDRGASSTTATTPKETRVGRYDHNDDEETGYGFGSPSSAYPTETSTVPYGFSSPAPPSTSAKRQSSYSEKIFGSKLPSAISRFAGPFAGVPVEPTTPQEVVIQVSKEVEVTHDRHHEPARGPGSYPPGRI</sequence>
<feature type="compositionally biased region" description="Basic and acidic residues" evidence="1">
    <location>
        <begin position="326"/>
        <end position="335"/>
    </location>
</feature>
<feature type="transmembrane region" description="Helical" evidence="2">
    <location>
        <begin position="49"/>
        <end position="71"/>
    </location>
</feature>
<feature type="region of interest" description="Disordered" evidence="1">
    <location>
        <begin position="491"/>
        <end position="512"/>
    </location>
</feature>
<evidence type="ECO:0000313" key="3">
    <source>
        <dbReference type="EMBL" id="KAG7562707.1"/>
    </source>
</evidence>
<proteinExistence type="predicted"/>
<accession>A0A8K0JPY3</accession>
<evidence type="ECO:0000313" key="4">
    <source>
        <dbReference type="Proteomes" id="UP000812966"/>
    </source>
</evidence>
<evidence type="ECO:0000256" key="2">
    <source>
        <dbReference type="SAM" id="Phobius"/>
    </source>
</evidence>
<feature type="compositionally biased region" description="Basic and acidic residues" evidence="1">
    <location>
        <begin position="396"/>
        <end position="405"/>
    </location>
</feature>
<dbReference type="AlphaFoldDB" id="A0A8K0JPY3"/>
<feature type="transmembrane region" description="Helical" evidence="2">
    <location>
        <begin position="263"/>
        <end position="284"/>
    </location>
</feature>
<feature type="transmembrane region" description="Helical" evidence="2">
    <location>
        <begin position="177"/>
        <end position="199"/>
    </location>
</feature>
<feature type="compositionally biased region" description="Polar residues" evidence="1">
    <location>
        <begin position="417"/>
        <end position="429"/>
    </location>
</feature>
<feature type="transmembrane region" description="Helical" evidence="2">
    <location>
        <begin position="6"/>
        <end position="28"/>
    </location>
</feature>
<feature type="transmembrane region" description="Helical" evidence="2">
    <location>
        <begin position="230"/>
        <end position="248"/>
    </location>
</feature>